<keyword evidence="2" id="KW-1185">Reference proteome</keyword>
<protein>
    <submittedName>
        <fullName evidence="1">Uncharacterized protein</fullName>
    </submittedName>
</protein>
<evidence type="ECO:0000313" key="1">
    <source>
        <dbReference type="Ensembl" id="ENSLBEP00000002906.1"/>
    </source>
</evidence>
<proteinExistence type="predicted"/>
<dbReference type="PANTHER" id="PTHR34488:SF1">
    <property type="entry name" value="SI:CH211-245H14.1-RELATED"/>
    <property type="match status" value="1"/>
</dbReference>
<dbReference type="PANTHER" id="PTHR34488">
    <property type="entry name" value="SI:CH211-245H14.1-RELATED"/>
    <property type="match status" value="1"/>
</dbReference>
<dbReference type="InParanoid" id="A0A3Q3EA49"/>
<accession>A0A3Q3EA49</accession>
<dbReference type="GeneTree" id="ENSGT00940000164220"/>
<sequence length="129" mass="14645">MARALDVDAHVPWVKEFRGMGQTEVQSEGESNYILLFCPIVSRVGTDISEALENIQHRNKPVILVVMHHTFDADYVLAESRRLVNNSNVCLVVDCLFHEGRLLNCKRNDIALSEIKKFLGQVKLDLLLL</sequence>
<name>A0A3Q3EA49_9LABR</name>
<dbReference type="AlphaFoldDB" id="A0A3Q3EA49"/>
<evidence type="ECO:0000313" key="2">
    <source>
        <dbReference type="Proteomes" id="UP000261660"/>
    </source>
</evidence>
<dbReference type="Proteomes" id="UP000261660">
    <property type="component" value="Unplaced"/>
</dbReference>
<reference evidence="1" key="2">
    <citation type="submission" date="2025-09" db="UniProtKB">
        <authorList>
            <consortium name="Ensembl"/>
        </authorList>
    </citation>
    <scope>IDENTIFICATION</scope>
</reference>
<dbReference type="Ensembl" id="ENSLBET00000003068.1">
    <property type="protein sequence ID" value="ENSLBEP00000002906.1"/>
    <property type="gene ID" value="ENSLBEG00000002272.1"/>
</dbReference>
<reference evidence="1" key="1">
    <citation type="submission" date="2025-08" db="UniProtKB">
        <authorList>
            <consortium name="Ensembl"/>
        </authorList>
    </citation>
    <scope>IDENTIFICATION</scope>
</reference>
<organism evidence="1 2">
    <name type="scientific">Labrus bergylta</name>
    <name type="common">ballan wrasse</name>
    <dbReference type="NCBI Taxonomy" id="56723"/>
    <lineage>
        <taxon>Eukaryota</taxon>
        <taxon>Metazoa</taxon>
        <taxon>Chordata</taxon>
        <taxon>Craniata</taxon>
        <taxon>Vertebrata</taxon>
        <taxon>Euteleostomi</taxon>
        <taxon>Actinopterygii</taxon>
        <taxon>Neopterygii</taxon>
        <taxon>Teleostei</taxon>
        <taxon>Neoteleostei</taxon>
        <taxon>Acanthomorphata</taxon>
        <taxon>Eupercaria</taxon>
        <taxon>Labriformes</taxon>
        <taxon>Labridae</taxon>
        <taxon>Labrus</taxon>
    </lineage>
</organism>